<dbReference type="Proteomes" id="UP001150581">
    <property type="component" value="Unassembled WGS sequence"/>
</dbReference>
<reference evidence="1" key="1">
    <citation type="submission" date="2022-07" db="EMBL/GenBank/DDBJ databases">
        <title>Phylogenomic reconstructions and comparative analyses of Kickxellomycotina fungi.</title>
        <authorList>
            <person name="Reynolds N.K."/>
            <person name="Stajich J.E."/>
            <person name="Barry K."/>
            <person name="Grigoriev I.V."/>
            <person name="Crous P."/>
            <person name="Smith M.E."/>
        </authorList>
    </citation>
    <scope>NUCLEOTIDE SEQUENCE</scope>
    <source>
        <strain evidence="1">Benny 63K</strain>
    </source>
</reference>
<accession>A0ACC1IIF0</accession>
<gene>
    <name evidence="1" type="primary">SSZ1_1</name>
    <name evidence="1" type="ORF">LPJ66_003921</name>
</gene>
<keyword evidence="2" id="KW-1185">Reference proteome</keyword>
<comment type="caution">
    <text evidence="1">The sequence shown here is derived from an EMBL/GenBank/DDBJ whole genome shotgun (WGS) entry which is preliminary data.</text>
</comment>
<name>A0ACC1IIF0_9FUNG</name>
<proteinExistence type="predicted"/>
<sequence length="546" mass="58611">MAAVSKTYIGLSLGNHNSVIAIINKDHRAEVIANEDGEHKTPTYVAFSGEEEYHGSQAKHQFVRNAQNTIMGFRDLLGKTFTPEMNQLHPGFARIEDSEGKPVFVIETENDNGETQQLRLSAHEVTVRYLARLRTTAEDYLGRKIEGVVLALPVSFTKEQKESVAAACEEAGLPLLQLIAEPIATAMQYGVGNGASHVDAKDTLALVVDVGGTGSDATLVAARGGLYTIVGSTHTDAVSGDIVDDVLVKHFAGEFKRQYNIDVLQGNPKAVRKMKESVEYTKRTLSSAASATCAVESLAEGLDFNGSIQRTRFDIMSGKVYTPLLESIEKVIADAGYTPAQVDQVLLCGGAARLRKLQSRIAGFFPETTEVRDEGELDEVIAAGCAEQAALIAQGSVAAPKEAAAAEDLAVEALARPLGIQLGEDNFVPVLLQDTPLPASRSVKVALPHGQKRAYVAVAEGEAVAPKPEEDDEEAEEAEDEEEEEEQAALPLFRPAKLLAEMVLELDQADENTRVAITFFVGTDRKLTVTASEPVSGKSITAEIPQ</sequence>
<evidence type="ECO:0000313" key="1">
    <source>
        <dbReference type="EMBL" id="KAJ1896546.1"/>
    </source>
</evidence>
<dbReference type="EMBL" id="JANBPG010000433">
    <property type="protein sequence ID" value="KAJ1896546.1"/>
    <property type="molecule type" value="Genomic_DNA"/>
</dbReference>
<evidence type="ECO:0000313" key="2">
    <source>
        <dbReference type="Proteomes" id="UP001150581"/>
    </source>
</evidence>
<protein>
    <submittedName>
        <fullName evidence="1">Hsp70 protein that interacts with Zuo1p</fullName>
    </submittedName>
</protein>
<organism evidence="1 2">
    <name type="scientific">Kickxella alabastrina</name>
    <dbReference type="NCBI Taxonomy" id="61397"/>
    <lineage>
        <taxon>Eukaryota</taxon>
        <taxon>Fungi</taxon>
        <taxon>Fungi incertae sedis</taxon>
        <taxon>Zoopagomycota</taxon>
        <taxon>Kickxellomycotina</taxon>
        <taxon>Kickxellomycetes</taxon>
        <taxon>Kickxellales</taxon>
        <taxon>Kickxellaceae</taxon>
        <taxon>Kickxella</taxon>
    </lineage>
</organism>